<evidence type="ECO:0000313" key="1">
    <source>
        <dbReference type="EMBL" id="ACL64066.1"/>
    </source>
</evidence>
<protein>
    <recommendedName>
        <fullName evidence="3">Type II secretion system protein GspN</fullName>
    </recommendedName>
</protein>
<evidence type="ECO:0000313" key="2">
    <source>
        <dbReference type="Proteomes" id="UP000007089"/>
    </source>
</evidence>
<dbReference type="NCBIfam" id="TIGR04411">
    <property type="entry name" value="T2SS_GspN_Lepto"/>
    <property type="match status" value="1"/>
</dbReference>
<dbReference type="RefSeq" id="WP_012632098.1">
    <property type="nucleotide sequence ID" value="NC_011891.1"/>
</dbReference>
<evidence type="ECO:0008006" key="3">
    <source>
        <dbReference type="Google" id="ProtNLM"/>
    </source>
</evidence>
<dbReference type="AlphaFoldDB" id="B8JD38"/>
<dbReference type="InterPro" id="IPR030925">
    <property type="entry name" value="T2SS_GspN_Lepto"/>
</dbReference>
<name>B8JD38_ANAD2</name>
<proteinExistence type="predicted"/>
<dbReference type="HOGENOM" id="CLU_822956_0_0_7"/>
<dbReference type="Proteomes" id="UP000007089">
    <property type="component" value="Chromosome"/>
</dbReference>
<organism evidence="1 2">
    <name type="scientific">Anaeromyxobacter dehalogenans (strain ATCC BAA-258 / DSM 21875 / 2CP-1)</name>
    <dbReference type="NCBI Taxonomy" id="455488"/>
    <lineage>
        <taxon>Bacteria</taxon>
        <taxon>Pseudomonadati</taxon>
        <taxon>Myxococcota</taxon>
        <taxon>Myxococcia</taxon>
        <taxon>Myxococcales</taxon>
        <taxon>Cystobacterineae</taxon>
        <taxon>Anaeromyxobacteraceae</taxon>
        <taxon>Anaeromyxobacter</taxon>
    </lineage>
</organism>
<dbReference type="KEGG" id="acp:A2cp1_0711"/>
<sequence>MKLDLGRIRLPSMPWLARLPGMSRVDWNVWRPRAGYGVFALLAFAVALRATFPSEAVRERLILEAGARGWQFEADDIGPGGLLGVTAEGVRLEDHASHQLAIDRVSASLQVLPLLLGRQVMDVDALVYEGRVRGSTALNGAERRTVLALQGLDLARAVPLKVATGMDLQGAVSGSVDVTVPEAPAGRPTGRMQLAVSRAGVAGGQLPIPGMATGLRLPRVGLGEIAASVKLEGGKAAVERLEAKGGDVELATDGLAVTLGPRLEHAAVFGKATVRIQPAFWSASATAGLRPIVEAALASARTPDGAYRLQVVGTLGHPRIVLTPGQGRAPMGGGDEE</sequence>
<gene>
    <name evidence="1" type="ordered locus">A2cp1_0711</name>
</gene>
<reference evidence="1" key="1">
    <citation type="submission" date="2009-01" db="EMBL/GenBank/DDBJ databases">
        <title>Complete sequence of Anaeromyxobacter dehalogenans 2CP-1.</title>
        <authorList>
            <consortium name="US DOE Joint Genome Institute"/>
            <person name="Lucas S."/>
            <person name="Copeland A."/>
            <person name="Lapidus A."/>
            <person name="Glavina del Rio T."/>
            <person name="Dalin E."/>
            <person name="Tice H."/>
            <person name="Bruce D."/>
            <person name="Goodwin L."/>
            <person name="Pitluck S."/>
            <person name="Saunders E."/>
            <person name="Brettin T."/>
            <person name="Detter J.C."/>
            <person name="Han C."/>
            <person name="Larimer F."/>
            <person name="Land M."/>
            <person name="Hauser L."/>
            <person name="Kyrpides N."/>
            <person name="Ovchinnikova G."/>
            <person name="Beliaev A.S."/>
            <person name="Richardson P."/>
        </authorList>
    </citation>
    <scope>NUCLEOTIDE SEQUENCE</scope>
    <source>
        <strain evidence="1">2CP-1</strain>
    </source>
</reference>
<accession>B8JD38</accession>
<keyword evidence="2" id="KW-1185">Reference proteome</keyword>
<dbReference type="EMBL" id="CP001359">
    <property type="protein sequence ID" value="ACL64066.1"/>
    <property type="molecule type" value="Genomic_DNA"/>
</dbReference>